<proteinExistence type="predicted"/>
<dbReference type="InParanoid" id="A0A7E5WZ30"/>
<protein>
    <submittedName>
        <fullName evidence="2">Uncharacterized protein LOC113507480</fullName>
    </submittedName>
</protein>
<dbReference type="Proteomes" id="UP000322000">
    <property type="component" value="Unplaced"/>
</dbReference>
<name>A0A7E5WZ30_TRINI</name>
<dbReference type="SUPFAM" id="SSF56672">
    <property type="entry name" value="DNA/RNA polymerases"/>
    <property type="match status" value="1"/>
</dbReference>
<evidence type="ECO:0000313" key="2">
    <source>
        <dbReference type="RefSeq" id="XP_026746133.1"/>
    </source>
</evidence>
<dbReference type="RefSeq" id="XP_026746133.1">
    <property type="nucleotide sequence ID" value="XM_026890332.1"/>
</dbReference>
<sequence length="273" mass="31240">MTAVKGVKDGKALGPGEIPGEVWKVLKYEGYVWLTLFFNKLLHEEDIPQEWCTSSQVPIFKNKGRGTIDAIFALRQLCAKNRRAHKTLHMLFIDLEKAYDRVPREVLWWAMKEKCVPGKVGIKPDIQEEAPWCMLFADDIVLVGENGPEIQSRLEVWQQKLESVGLKISRTKTEYMFCDFGGLSSPEAIKLDGVRLPVCSDFRYLGSFIQSDGEIDRAVKHRSNAGWMKWWQVTGTICDPHIPLKFKGKIYKTIVRPAVLYESECWATKGMNE</sequence>
<evidence type="ECO:0000313" key="1">
    <source>
        <dbReference type="Proteomes" id="UP000322000"/>
    </source>
</evidence>
<dbReference type="PANTHER" id="PTHR47027:SF28">
    <property type="entry name" value="ENDONUCLEASE-REVERSE TRANSCRIPTASE"/>
    <property type="match status" value="1"/>
</dbReference>
<organism evidence="1 2">
    <name type="scientific">Trichoplusia ni</name>
    <name type="common">Cabbage looper</name>
    <dbReference type="NCBI Taxonomy" id="7111"/>
    <lineage>
        <taxon>Eukaryota</taxon>
        <taxon>Metazoa</taxon>
        <taxon>Ecdysozoa</taxon>
        <taxon>Arthropoda</taxon>
        <taxon>Hexapoda</taxon>
        <taxon>Insecta</taxon>
        <taxon>Pterygota</taxon>
        <taxon>Neoptera</taxon>
        <taxon>Endopterygota</taxon>
        <taxon>Lepidoptera</taxon>
        <taxon>Glossata</taxon>
        <taxon>Ditrysia</taxon>
        <taxon>Noctuoidea</taxon>
        <taxon>Noctuidae</taxon>
        <taxon>Plusiinae</taxon>
        <taxon>Trichoplusia</taxon>
    </lineage>
</organism>
<dbReference type="PANTHER" id="PTHR47027">
    <property type="entry name" value="REVERSE TRANSCRIPTASE DOMAIN-CONTAINING PROTEIN"/>
    <property type="match status" value="1"/>
</dbReference>
<dbReference type="InterPro" id="IPR043502">
    <property type="entry name" value="DNA/RNA_pol_sf"/>
</dbReference>
<dbReference type="OrthoDB" id="424543at2759"/>
<reference evidence="2" key="1">
    <citation type="submission" date="2025-08" db="UniProtKB">
        <authorList>
            <consortium name="RefSeq"/>
        </authorList>
    </citation>
    <scope>IDENTIFICATION</scope>
</reference>
<keyword evidence="1" id="KW-1185">Reference proteome</keyword>
<dbReference type="AlphaFoldDB" id="A0A7E5WZ30"/>
<dbReference type="GO" id="GO:0071897">
    <property type="term" value="P:DNA biosynthetic process"/>
    <property type="evidence" value="ECO:0007669"/>
    <property type="project" value="UniProtKB-ARBA"/>
</dbReference>
<accession>A0A7E5WZ30</accession>
<gene>
    <name evidence="2" type="primary">LOC113507480</name>
</gene>
<dbReference type="KEGG" id="tnl:113507480"/>
<dbReference type="GeneID" id="113507480"/>